<keyword evidence="7" id="KW-0966">Cell projection</keyword>
<reference evidence="11" key="1">
    <citation type="journal article" date="2008" name="Science">
        <title>The Physcomitrella genome reveals evolutionary insights into the conquest of land by plants.</title>
        <authorList>
            <person name="Rensing S."/>
            <person name="Lang D."/>
            <person name="Zimmer A."/>
            <person name="Terry A."/>
            <person name="Salamov A."/>
            <person name="Shapiro H."/>
            <person name="Nishiyama T."/>
            <person name="Perroud P.-F."/>
            <person name="Lindquist E."/>
            <person name="Kamisugi Y."/>
            <person name="Tanahashi T."/>
            <person name="Sakakibara K."/>
            <person name="Fujita T."/>
            <person name="Oishi K."/>
            <person name="Shin-I T."/>
            <person name="Kuroki Y."/>
            <person name="Toyoda A."/>
            <person name="Suzuki Y."/>
            <person name="Hashimoto A."/>
            <person name="Yamaguchi K."/>
            <person name="Sugano A."/>
            <person name="Kohara Y."/>
            <person name="Fujiyama A."/>
            <person name="Anterola A."/>
            <person name="Aoki S."/>
            <person name="Ashton N."/>
            <person name="Barbazuk W.B."/>
            <person name="Barker E."/>
            <person name="Bennetzen J."/>
            <person name="Bezanilla M."/>
            <person name="Blankenship R."/>
            <person name="Cho S.H."/>
            <person name="Dutcher S."/>
            <person name="Estelle M."/>
            <person name="Fawcett J.A."/>
            <person name="Gundlach H."/>
            <person name="Hanada K."/>
            <person name="Heyl A."/>
            <person name="Hicks K.A."/>
            <person name="Hugh J."/>
            <person name="Lohr M."/>
            <person name="Mayer K."/>
            <person name="Melkozernov A."/>
            <person name="Murata T."/>
            <person name="Nelson D."/>
            <person name="Pils B."/>
            <person name="Prigge M."/>
            <person name="Reiss B."/>
            <person name="Renner T."/>
            <person name="Rombauts S."/>
            <person name="Rushton P."/>
            <person name="Sanderfoot A."/>
            <person name="Schween G."/>
            <person name="Shiu S.-H."/>
            <person name="Stueber K."/>
            <person name="Theodoulou F.L."/>
            <person name="Tu H."/>
            <person name="Van de Peer Y."/>
            <person name="Verrier P.J."/>
            <person name="Waters E."/>
            <person name="Wood A."/>
            <person name="Yang L."/>
            <person name="Cove D."/>
            <person name="Cuming A."/>
            <person name="Hasebe M."/>
            <person name="Lucas S."/>
            <person name="Mishler D.B."/>
            <person name="Reski R."/>
            <person name="Grigoriev I."/>
            <person name="Quatrano R.S."/>
            <person name="Boore J.L."/>
        </authorList>
    </citation>
    <scope>NUCLEOTIDE SEQUENCE [LARGE SCALE GENOMIC DNA]</scope>
</reference>
<comment type="subcellular location">
    <subcellularLocation>
        <location evidence="1">Cell projection</location>
        <location evidence="1">Cilium</location>
    </subcellularLocation>
</comment>
<dbReference type="SUPFAM" id="SSF117289">
    <property type="entry name" value="Nucleoporin domain"/>
    <property type="match status" value="1"/>
</dbReference>
<dbReference type="PANTHER" id="PTHR15722:SF2">
    <property type="entry name" value="INTRAFLAGELLAR TRANSPORT PROTEIN 172 HOMOLOG"/>
    <property type="match status" value="1"/>
</dbReference>
<evidence type="ECO:0000256" key="1">
    <source>
        <dbReference type="ARBA" id="ARBA00004138"/>
    </source>
</evidence>
<dbReference type="FunFam" id="1.25.40.470:FF:000008">
    <property type="entry name" value="Intraflagellar transport protein 172 homolog"/>
    <property type="match status" value="1"/>
</dbReference>
<sequence length="1885" mass="210667">MNLQYVQSLLPSCNTIAKVTALAWAPNSQKLAAVTLHRIVHLFDENGNLKDKFSTKPADPKGSKVYIVTAMVFSPDSTKLAVGQSDDIIFVYKLGVEWGDKKSICNKFQQTSQVVSIVWPNQHQNELVFGLMDGKVKAGQLRTNRAIVVYSHGGGTGGGTTTATGGGGSAAAVVSLACSPDGSTCIAAHLDVDAMLSGASAMKICQYGNGPLQAERGGVPSVLVWGESIVVSGSDCKVEFHDGNGGILQQFDYSTLPMVQEFSTACFNPSGDTVVLGSFNGFHVFSLTNQQGFWEDVGRIQVDNPYSISALAWKPDGSQLAVGGLCGNVDVFDACVRKERYKGTFEFTYVTKSQVIVKHLSSGTRIVIRSQYGWEILRINVYHVQYLIAHTSESLLIGNLETFKLSEVGSFSVNYYDLNEFVVLFLPAGNPSVRASGIDPREFNLWPQVSWRGSGNEKFLVDNPSVCMIHNAGELSLVEYGCNEERITLLCFCSYVQWVPDSDVVVAQNRGNLYVWYSIKNPEQATIFPIKGEVEGIERAEGRTEVLVDEGSSAVGYVLDEALIEFGMALEALAYDRAIAILEPLKLAPETEAMWKQVLAEAALYHKELAVAERCYAALGDVSKARYVHKVSQAKDEVVQEVGIDGLDHYIVRAKLALLQHEWKVAETLLLEHGQVGKAIQMYTECHRWEEAISVAESQNHPDYASLKQGHYEWLLQTAQEEEAGKLKEVDGDVIGAITLFLKGGLPGHAADCVSNHTLYTFPDDIMESIANALMRANKFEKAGDFLEMLGKYERAKEAYKRGRAYRRAIDLTRRVFPGEVAALEEEWGGWLVSQNQVDAAINHFIEAGCIEKAIESAMASRQWTKAVQIVDAQDIKITIPFCERIARHFEAAKQYAEAEIFFVRAKLASEAVEMYIRANKWDAAHKVAAHHLSEPDAAALYLQRARQLEAVTHYTDAEKLYIEAQEPDLAIDMYNKARKFDHVIQLVSKYRQLLKLMPVFQDALAETHLRIAQQLEREGCLRGAEMHYQGAQDWRSSVKMYTSNGLWEDALRVAKLFGGVPGSKQVAYAWAVSLGGDTGAQLLVKLGLVEQAIEYAMEAGAFEHAFDLCCVSLNHKLPEVQCPRRIFFLALKPSHVNRVIERLAALCLESMPPLPLFRPYISTPSQSINLKPFSHEHTISHTKSSELSYFTAAQKRMELFNDNSAQVQLKYAMFLEDEGRFRDAEDAFIKVGKPREAIDMYMHQQDWTAALRVADLCDPATISDVLVAQAQDMMKKEELQKAEALLIRAKRPDVAIIMYRDKMQWDDALRVAEYFLPSKVAEIHSDLAEYMQSVIDSWPNFRGHLETCEEVKCDLKPLSQNHSEAIDVYLQLDSSLLADFDKLQQVWSLAISLSKENVPERLLEVVSTVAGRLIEAELYEVAGELYEDINATKEATNMYIEAGLWEKARAIGASSGAPLQQHVDDLYKEHLIEKGDAAELVKLGHVSGAVEIYVQLGDWPKVHEVAALLGTDEEKNYSLRHAKECLQNGKCGEAIDVLSQHGVPLNCPAFELCSFAACKIISAVDSIPQIQFTMQKLREILFQIVSSLTLNRALCPEVLTELKRLLIIVNFVTLRYISVAQELQEMQAKLSISLLRYIGTIPADRAFYEAGMACKQLGWQNMAFVFLNRYLDIVEAIDGEDTSTIDNVNFEISDIPQDFPIPERHFLEDKQREEVRDWVIQLSMDQQIERALPTRSCEDCGSSIYVASLVCFVCKARKNKLLLYVGSQTQIYFHLLCSRSTRLHTVGIALIRLWVQMESDMCCVTGYPVASEDRVTCKACKMPANKHNWNVYIHRTLLRHPHDYAQILASFKLEVDVSDDLPKSDPSTCQARHNLHEQVKKPED</sequence>
<keyword evidence="6" id="KW-0969">Cilium</keyword>
<dbReference type="InterPro" id="IPR001680">
    <property type="entry name" value="WD40_rpt"/>
</dbReference>
<evidence type="ECO:0000256" key="9">
    <source>
        <dbReference type="SAM" id="MobiDB-lite"/>
    </source>
</evidence>
<dbReference type="GO" id="GO:0005929">
    <property type="term" value="C:cilium"/>
    <property type="evidence" value="ECO:0007669"/>
    <property type="project" value="UniProtKB-SubCell"/>
</dbReference>
<evidence type="ECO:0000259" key="10">
    <source>
        <dbReference type="Pfam" id="PF23387"/>
    </source>
</evidence>
<evidence type="ECO:0000313" key="11">
    <source>
        <dbReference type="EMBL" id="EDQ49802.1"/>
    </source>
</evidence>
<dbReference type="PANTHER" id="PTHR15722">
    <property type="entry name" value="IFT140/172-RELATED"/>
    <property type="match status" value="1"/>
</dbReference>
<dbReference type="SUPFAM" id="SSF50978">
    <property type="entry name" value="WD40 repeat-like"/>
    <property type="match status" value="1"/>
</dbReference>
<dbReference type="Gene3D" id="1.25.40.470">
    <property type="match status" value="3"/>
</dbReference>
<dbReference type="EMBL" id="DS545345">
    <property type="protein sequence ID" value="EDQ49802.1"/>
    <property type="molecule type" value="Genomic_DNA"/>
</dbReference>
<keyword evidence="2" id="KW-0217">Developmental protein</keyword>
<keyword evidence="5" id="KW-0802">TPR repeat</keyword>
<feature type="domain" description="IFT80/172/WDR35 TPR" evidence="10">
    <location>
        <begin position="598"/>
        <end position="727"/>
    </location>
</feature>
<feature type="compositionally biased region" description="Basic and acidic residues" evidence="9">
    <location>
        <begin position="1875"/>
        <end position="1885"/>
    </location>
</feature>
<evidence type="ECO:0000256" key="8">
    <source>
        <dbReference type="ARBA" id="ARBA00038130"/>
    </source>
</evidence>
<accession>A9U3E6</accession>
<feature type="region of interest" description="Disordered" evidence="9">
    <location>
        <begin position="1863"/>
        <end position="1885"/>
    </location>
</feature>
<evidence type="ECO:0000256" key="5">
    <source>
        <dbReference type="ARBA" id="ARBA00022803"/>
    </source>
</evidence>
<dbReference type="SMART" id="SM00320">
    <property type="entry name" value="WD40"/>
    <property type="match status" value="4"/>
</dbReference>
<protein>
    <submittedName>
        <fullName evidence="11">Intraflagellar transport protein IFT172</fullName>
    </submittedName>
</protein>
<proteinExistence type="inferred from homology"/>
<evidence type="ECO:0000256" key="2">
    <source>
        <dbReference type="ARBA" id="ARBA00022473"/>
    </source>
</evidence>
<evidence type="ECO:0000256" key="7">
    <source>
        <dbReference type="ARBA" id="ARBA00023273"/>
    </source>
</evidence>
<dbReference type="InterPro" id="IPR036322">
    <property type="entry name" value="WD40_repeat_dom_sf"/>
</dbReference>
<evidence type="ECO:0000256" key="3">
    <source>
        <dbReference type="ARBA" id="ARBA00022574"/>
    </source>
</evidence>
<keyword evidence="3" id="KW-0853">WD repeat</keyword>
<dbReference type="InterPro" id="IPR056157">
    <property type="entry name" value="TPR_IFT80_172_dom"/>
</dbReference>
<keyword evidence="11" id="KW-0282">Flagellum</keyword>
<gene>
    <name evidence="11" type="ORF">PHYPADRAFT_173461</name>
</gene>
<dbReference type="Gene3D" id="2.130.10.10">
    <property type="entry name" value="YVTN repeat-like/Quinoprotein amine dehydrogenase"/>
    <property type="match status" value="2"/>
</dbReference>
<organism>
    <name type="scientific">Physcomitrium patens</name>
    <name type="common">Spreading-leaved earth moss</name>
    <name type="synonym">Physcomitrella patens</name>
    <dbReference type="NCBI Taxonomy" id="3218"/>
    <lineage>
        <taxon>Eukaryota</taxon>
        <taxon>Viridiplantae</taxon>
        <taxon>Streptophyta</taxon>
        <taxon>Embryophyta</taxon>
        <taxon>Bryophyta</taxon>
        <taxon>Bryophytina</taxon>
        <taxon>Bryopsida</taxon>
        <taxon>Funariidae</taxon>
        <taxon>Funariales</taxon>
        <taxon>Funariaceae</taxon>
        <taxon>Physcomitrium</taxon>
    </lineage>
</organism>
<dbReference type="Pfam" id="PF23387">
    <property type="entry name" value="TPR_IFT80_172"/>
    <property type="match status" value="1"/>
</dbReference>
<comment type="similarity">
    <text evidence="8">Belongs to the IFT172 family.</text>
</comment>
<keyword evidence="4" id="KW-0677">Repeat</keyword>
<evidence type="ECO:0000256" key="6">
    <source>
        <dbReference type="ARBA" id="ARBA00023069"/>
    </source>
</evidence>
<name>A9U3E6_PHYPA</name>
<dbReference type="InterPro" id="IPR015943">
    <property type="entry name" value="WD40/YVTN_repeat-like_dom_sf"/>
</dbReference>
<evidence type="ECO:0000256" key="4">
    <source>
        <dbReference type="ARBA" id="ARBA00022737"/>
    </source>
</evidence>